<dbReference type="STRING" id="436010.A0A166EY36"/>
<dbReference type="CDD" id="cd18186">
    <property type="entry name" value="BTB_POZ_ZBTB_KLHL-like"/>
    <property type="match status" value="1"/>
</dbReference>
<organism evidence="3 4">
    <name type="scientific">Athelia psychrophila</name>
    <dbReference type="NCBI Taxonomy" id="1759441"/>
    <lineage>
        <taxon>Eukaryota</taxon>
        <taxon>Fungi</taxon>
        <taxon>Dikarya</taxon>
        <taxon>Basidiomycota</taxon>
        <taxon>Agaricomycotina</taxon>
        <taxon>Agaricomycetes</taxon>
        <taxon>Agaricomycetidae</taxon>
        <taxon>Atheliales</taxon>
        <taxon>Atheliaceae</taxon>
        <taxon>Athelia</taxon>
    </lineage>
</organism>
<evidence type="ECO:0000259" key="2">
    <source>
        <dbReference type="PROSITE" id="PS50097"/>
    </source>
</evidence>
<gene>
    <name evidence="3" type="ORF">FIBSPDRAFT_794663</name>
</gene>
<dbReference type="PROSITE" id="PS50097">
    <property type="entry name" value="BTB"/>
    <property type="match status" value="1"/>
</dbReference>
<dbReference type="Pfam" id="PF00651">
    <property type="entry name" value="BTB"/>
    <property type="match status" value="1"/>
</dbReference>
<protein>
    <recommendedName>
        <fullName evidence="2">BTB domain-containing protein</fullName>
    </recommendedName>
</protein>
<reference evidence="3 4" key="1">
    <citation type="journal article" date="2016" name="Mol. Biol. Evol.">
        <title>Comparative Genomics of Early-Diverging Mushroom-Forming Fungi Provides Insights into the Origins of Lignocellulose Decay Capabilities.</title>
        <authorList>
            <person name="Nagy L.G."/>
            <person name="Riley R."/>
            <person name="Tritt A."/>
            <person name="Adam C."/>
            <person name="Daum C."/>
            <person name="Floudas D."/>
            <person name="Sun H."/>
            <person name="Yadav J.S."/>
            <person name="Pangilinan J."/>
            <person name="Larsson K.H."/>
            <person name="Matsuura K."/>
            <person name="Barry K."/>
            <person name="Labutti K."/>
            <person name="Kuo R."/>
            <person name="Ohm R.A."/>
            <person name="Bhattacharya S.S."/>
            <person name="Shirouzu T."/>
            <person name="Yoshinaga Y."/>
            <person name="Martin F.M."/>
            <person name="Grigoriev I.V."/>
            <person name="Hibbett D.S."/>
        </authorList>
    </citation>
    <scope>NUCLEOTIDE SEQUENCE [LARGE SCALE GENOMIC DNA]</scope>
    <source>
        <strain evidence="3 4">CBS 109695</strain>
    </source>
</reference>
<feature type="domain" description="BTB" evidence="2">
    <location>
        <begin position="37"/>
        <end position="67"/>
    </location>
</feature>
<evidence type="ECO:0000256" key="1">
    <source>
        <dbReference type="SAM" id="MobiDB-lite"/>
    </source>
</evidence>
<dbReference type="InterPro" id="IPR011333">
    <property type="entry name" value="SKP1/BTB/POZ_sf"/>
</dbReference>
<feature type="region of interest" description="Disordered" evidence="1">
    <location>
        <begin position="1"/>
        <end position="23"/>
    </location>
</feature>
<keyword evidence="4" id="KW-1185">Reference proteome</keyword>
<proteinExistence type="predicted"/>
<evidence type="ECO:0000313" key="3">
    <source>
        <dbReference type="EMBL" id="KZP16235.1"/>
    </source>
</evidence>
<dbReference type="EMBL" id="KV417595">
    <property type="protein sequence ID" value="KZP16235.1"/>
    <property type="molecule type" value="Genomic_DNA"/>
</dbReference>
<dbReference type="SUPFAM" id="SSF54695">
    <property type="entry name" value="POZ domain"/>
    <property type="match status" value="1"/>
</dbReference>
<dbReference type="InterPro" id="IPR000210">
    <property type="entry name" value="BTB/POZ_dom"/>
</dbReference>
<dbReference type="Proteomes" id="UP000076532">
    <property type="component" value="Unassembled WGS sequence"/>
</dbReference>
<dbReference type="AlphaFoldDB" id="A0A166EY36"/>
<dbReference type="Gene3D" id="3.30.710.10">
    <property type="entry name" value="Potassium Channel Kv1.1, Chain A"/>
    <property type="match status" value="1"/>
</dbReference>
<accession>A0A166EY36</accession>
<evidence type="ECO:0000313" key="4">
    <source>
        <dbReference type="Proteomes" id="UP000076532"/>
    </source>
</evidence>
<name>A0A166EY36_9AGAM</name>
<dbReference type="OrthoDB" id="3027208at2759"/>
<sequence length="334" mass="37318">MSSTDQPPAKRKRAEDPSAESAAPIPQVRSIVWYDDGNIILQAQDTLFKVHKGILAQNSSVFQDMFSLPQPPSVDTDLVEGCPVVQLSDTAEEVECVLQAICQREYVCFEELSTLPVISAFVRLGTKYDIPKLRIEGQRKIFKGFSTELDGPGTDGQSPWLFVKVPETWFDLVIFARTTGLLSILPIALYVCCQGYTTSEITEGIKRKDGTIVSLSGQDKLACLAGYQAICKAQAETTFSWAYTKPPPDECSDPTRCMFFRDQYLKLDFTSLPAIAGLDHFDKLGFCRTNLCSLCDPRSEEMHNTGRKAFWALLPSLFGLPPWEELCKEREDVK</sequence>